<proteinExistence type="predicted"/>
<protein>
    <recommendedName>
        <fullName evidence="3">SUKH-3 immunity protein</fullName>
    </recommendedName>
</protein>
<evidence type="ECO:0008006" key="3">
    <source>
        <dbReference type="Google" id="ProtNLM"/>
    </source>
</evidence>
<reference evidence="1 2" key="1">
    <citation type="submission" date="2019-02" db="EMBL/GenBank/DDBJ databases">
        <title>Deep-cultivation of Planctomycetes and their phenomic and genomic characterization uncovers novel biology.</title>
        <authorList>
            <person name="Wiegand S."/>
            <person name="Jogler M."/>
            <person name="Boedeker C."/>
            <person name="Pinto D."/>
            <person name="Vollmers J."/>
            <person name="Rivas-Marin E."/>
            <person name="Kohn T."/>
            <person name="Peeters S.H."/>
            <person name="Heuer A."/>
            <person name="Rast P."/>
            <person name="Oberbeckmann S."/>
            <person name="Bunk B."/>
            <person name="Jeske O."/>
            <person name="Meyerdierks A."/>
            <person name="Storesund J.E."/>
            <person name="Kallscheuer N."/>
            <person name="Luecker S."/>
            <person name="Lage O.M."/>
            <person name="Pohl T."/>
            <person name="Merkel B.J."/>
            <person name="Hornburger P."/>
            <person name="Mueller R.-W."/>
            <person name="Bruemmer F."/>
            <person name="Labrenz M."/>
            <person name="Spormann A.M."/>
            <person name="Op Den Camp H."/>
            <person name="Overmann J."/>
            <person name="Amann R."/>
            <person name="Jetten M.S.M."/>
            <person name="Mascher T."/>
            <person name="Medema M.H."/>
            <person name="Devos D.P."/>
            <person name="Kaster A.-K."/>
            <person name="Ovreas L."/>
            <person name="Rohde M."/>
            <person name="Galperin M.Y."/>
            <person name="Jogler C."/>
        </authorList>
    </citation>
    <scope>NUCLEOTIDE SEQUENCE [LARGE SCALE GENOMIC DNA]</scope>
    <source>
        <strain evidence="1 2">KOR42</strain>
    </source>
</reference>
<dbReference type="EMBL" id="SIHI01000060">
    <property type="protein sequence ID" value="TWT39911.1"/>
    <property type="molecule type" value="Genomic_DNA"/>
</dbReference>
<name>A0A5C5VQ39_9PLAN</name>
<dbReference type="RefSeq" id="WP_146512350.1">
    <property type="nucleotide sequence ID" value="NZ_SIHI01000060.1"/>
</dbReference>
<dbReference type="AlphaFoldDB" id="A0A5C5VQ39"/>
<dbReference type="OrthoDB" id="3351204at2"/>
<gene>
    <name evidence="1" type="ORF">KOR42_50570</name>
</gene>
<accession>A0A5C5VQ39</accession>
<evidence type="ECO:0000313" key="1">
    <source>
        <dbReference type="EMBL" id="TWT39911.1"/>
    </source>
</evidence>
<organism evidence="1 2">
    <name type="scientific">Thalassoglobus neptunius</name>
    <dbReference type="NCBI Taxonomy" id="1938619"/>
    <lineage>
        <taxon>Bacteria</taxon>
        <taxon>Pseudomonadati</taxon>
        <taxon>Planctomycetota</taxon>
        <taxon>Planctomycetia</taxon>
        <taxon>Planctomycetales</taxon>
        <taxon>Planctomycetaceae</taxon>
        <taxon>Thalassoglobus</taxon>
    </lineage>
</organism>
<dbReference type="Pfam" id="PF14433">
    <property type="entry name" value="SUKH-3"/>
    <property type="match status" value="1"/>
</dbReference>
<dbReference type="Proteomes" id="UP000317243">
    <property type="component" value="Unassembled WGS sequence"/>
</dbReference>
<evidence type="ECO:0000313" key="2">
    <source>
        <dbReference type="Proteomes" id="UP000317243"/>
    </source>
</evidence>
<comment type="caution">
    <text evidence="1">The sequence shown here is derived from an EMBL/GenBank/DDBJ whole genome shotgun (WGS) entry which is preliminary data.</text>
</comment>
<sequence>MMSCSNWSFRKEVEELFLDAGWFPERHVSQDGLIALCEEDGCVLSEPAKAILESFGGLTIESHITNMSRPAVRYIKICPSGHPGGDAWVEYVKICIGSNFFCIGDCGEVFLIYDEFDRVFITFEFEDIWLVGIGFEDAMETLLIDKSRQKTWDTSAGDRIKDD</sequence>
<dbReference type="InterPro" id="IPR025850">
    <property type="entry name" value="SUKH-3"/>
</dbReference>
<keyword evidence="2" id="KW-1185">Reference proteome</keyword>